<evidence type="ECO:0000259" key="1">
    <source>
        <dbReference type="Pfam" id="PF06985"/>
    </source>
</evidence>
<dbReference type="PANTHER" id="PTHR33112">
    <property type="entry name" value="DOMAIN PROTEIN, PUTATIVE-RELATED"/>
    <property type="match status" value="1"/>
</dbReference>
<dbReference type="EMBL" id="WIGO01000084">
    <property type="protein sequence ID" value="KAF6831215.1"/>
    <property type="molecule type" value="Genomic_DNA"/>
</dbReference>
<dbReference type="Proteomes" id="UP000654918">
    <property type="component" value="Unassembled WGS sequence"/>
</dbReference>
<name>A0A8H6NG05_9PEZI</name>
<dbReference type="PANTHER" id="PTHR33112:SF16">
    <property type="entry name" value="HETEROKARYON INCOMPATIBILITY DOMAIN-CONTAINING PROTEIN"/>
    <property type="match status" value="1"/>
</dbReference>
<dbReference type="AlphaFoldDB" id="A0A8H6NG05"/>
<dbReference type="InterPro" id="IPR010730">
    <property type="entry name" value="HET"/>
</dbReference>
<gene>
    <name evidence="2" type="ORF">CPLU01_06913</name>
</gene>
<comment type="caution">
    <text evidence="2">The sequence shown here is derived from an EMBL/GenBank/DDBJ whole genome shotgun (WGS) entry which is preliminary data.</text>
</comment>
<protein>
    <recommendedName>
        <fullName evidence="1">Heterokaryon incompatibility domain-containing protein</fullName>
    </recommendedName>
</protein>
<feature type="domain" description="Heterokaryon incompatibility" evidence="1">
    <location>
        <begin position="28"/>
        <end position="175"/>
    </location>
</feature>
<evidence type="ECO:0000313" key="2">
    <source>
        <dbReference type="EMBL" id="KAF6831215.1"/>
    </source>
</evidence>
<evidence type="ECO:0000313" key="3">
    <source>
        <dbReference type="Proteomes" id="UP000654918"/>
    </source>
</evidence>
<dbReference type="Pfam" id="PF06985">
    <property type="entry name" value="HET"/>
    <property type="match status" value="1"/>
</dbReference>
<proteinExistence type="predicted"/>
<reference evidence="2" key="1">
    <citation type="journal article" date="2020" name="Phytopathology">
        <title>Genome Sequence Resources of Colletotrichum truncatum, C. plurivorum, C. musicola, and C. sojae: Four Species Pathogenic to Soybean (Glycine max).</title>
        <authorList>
            <person name="Rogerio F."/>
            <person name="Boufleur T.R."/>
            <person name="Ciampi-Guillardi M."/>
            <person name="Sukno S.A."/>
            <person name="Thon M.R."/>
            <person name="Massola Junior N.S."/>
            <person name="Baroncelli R."/>
        </authorList>
    </citation>
    <scope>NUCLEOTIDE SEQUENCE</scope>
    <source>
        <strain evidence="2">LFN00145</strain>
    </source>
</reference>
<keyword evidence="3" id="KW-1185">Reference proteome</keyword>
<accession>A0A8H6NG05</accession>
<organism evidence="2 3">
    <name type="scientific">Colletotrichum plurivorum</name>
    <dbReference type="NCBI Taxonomy" id="2175906"/>
    <lineage>
        <taxon>Eukaryota</taxon>
        <taxon>Fungi</taxon>
        <taxon>Dikarya</taxon>
        <taxon>Ascomycota</taxon>
        <taxon>Pezizomycotina</taxon>
        <taxon>Sordariomycetes</taxon>
        <taxon>Hypocreomycetidae</taxon>
        <taxon>Glomerellales</taxon>
        <taxon>Glomerellaceae</taxon>
        <taxon>Colletotrichum</taxon>
        <taxon>Colletotrichum orchidearum species complex</taxon>
    </lineage>
</organism>
<sequence>MPRRVLYISKSGEDLSVRLSSDHPPGKYATLSYCWGGDQPSKTLQSNFQSYLSDIPLGNLPLTIQHAIIVTYGIGLSYLWVDAMCIIQDDNEDKLDQIAQMHAIYSNSWVTIAAAEAKTSGDGFLQPRGQWQPVKMKARFDDNVFSDVLLVPQGLGPMSCRPDAPLFQRGWTMQETLLSSRVLLYGHRELTFLCLEDEKSEGGLPPDIRHYQMYFDPGASMFVEMEHPDSWGYLVSAYSQRLLTVEDDKLLGIGALAEAYGRRKGLTGYVAGMWKTDFLHQCLWTTETTNEEHLPRRPARYRAPSWSWASLDAHISSFGVSANMPAMLLPETMPPNITCRIIDIQTTLVTQENPFGMVSDGYLAIQGKMRELTWHNKGSGWREEGRLVRDDEKHWIKRRGLTIDPRMALSIDQPQDWPVGAGHLWSIEICKSDEARGYALLLKGVEGRTGMFQRVGRLEVTERDGFDDWFDSPHEWREIVVV</sequence>